<organism evidence="2 3">
    <name type="scientific">Papaver nudicaule</name>
    <name type="common">Iceland poppy</name>
    <dbReference type="NCBI Taxonomy" id="74823"/>
    <lineage>
        <taxon>Eukaryota</taxon>
        <taxon>Viridiplantae</taxon>
        <taxon>Streptophyta</taxon>
        <taxon>Embryophyta</taxon>
        <taxon>Tracheophyta</taxon>
        <taxon>Spermatophyta</taxon>
        <taxon>Magnoliopsida</taxon>
        <taxon>Ranunculales</taxon>
        <taxon>Papaveraceae</taxon>
        <taxon>Papaveroideae</taxon>
        <taxon>Papaver</taxon>
    </lineage>
</organism>
<dbReference type="InterPro" id="IPR013637">
    <property type="entry name" value="Lys_sp_deMease-like_dom"/>
</dbReference>
<protein>
    <recommendedName>
        <fullName evidence="1">Lysine-specific demethylase-like domain-containing protein</fullName>
    </recommendedName>
</protein>
<dbReference type="Proteomes" id="UP001177140">
    <property type="component" value="Unassembled WGS sequence"/>
</dbReference>
<gene>
    <name evidence="2" type="ORF">MKW94_025577</name>
</gene>
<feature type="non-terminal residue" evidence="2">
    <location>
        <position position="399"/>
    </location>
</feature>
<evidence type="ECO:0000313" key="3">
    <source>
        <dbReference type="Proteomes" id="UP001177140"/>
    </source>
</evidence>
<sequence>MDPVRGLANSLVEAKKWALEVKSCLCKVKSWLQHRVNNTQKVTLGYVENLLSINPVPCNEPGHLQLKVYIEKARLLVLEIKSALSPPSGTSIADLELLYSRASEFPIHIEEMENLAKEISLAKAWIDSTRQCISVDRSVKVEVDVLHKLKSEMLELHVQFPEMELLMDILRQVESWQLRCQTMLEAAITLKDLEILLQEADNFFFGIPELKLLRQYHLDAISWISRFHHVLVDVSEREDQDKVVEELTCISSDGALLRVQVDELPLAEVELKKASCRKKAQKASRTKMPLTYIEELISEAVIFQIENEKLFKNISGVLDDAKSWEERAKQALRNLAQMSDLEDLMRTSDGNFAILPSLIHIEDVLSFSRSWIKNSQPFLALSLPSSDPLSSPAKVDTLK</sequence>
<evidence type="ECO:0000259" key="1">
    <source>
        <dbReference type="Pfam" id="PF08429"/>
    </source>
</evidence>
<accession>A0AA42AZL1</accession>
<dbReference type="Pfam" id="PF08429">
    <property type="entry name" value="PLU-1"/>
    <property type="match status" value="1"/>
</dbReference>
<feature type="domain" description="Lysine-specific demethylase-like" evidence="1">
    <location>
        <begin position="226"/>
        <end position="374"/>
    </location>
</feature>
<dbReference type="EMBL" id="JAJJMA010276747">
    <property type="protein sequence ID" value="MCL7046048.1"/>
    <property type="molecule type" value="Genomic_DNA"/>
</dbReference>
<reference evidence="2" key="1">
    <citation type="submission" date="2022-03" db="EMBL/GenBank/DDBJ databases">
        <title>A functionally conserved STORR gene fusion in Papaver species that diverged 16.8 million years ago.</title>
        <authorList>
            <person name="Catania T."/>
        </authorList>
    </citation>
    <scope>NUCLEOTIDE SEQUENCE</scope>
    <source>
        <strain evidence="2">S-191538</strain>
    </source>
</reference>
<keyword evidence="3" id="KW-1185">Reference proteome</keyword>
<comment type="caution">
    <text evidence="2">The sequence shown here is derived from an EMBL/GenBank/DDBJ whole genome shotgun (WGS) entry which is preliminary data.</text>
</comment>
<evidence type="ECO:0000313" key="2">
    <source>
        <dbReference type="EMBL" id="MCL7046048.1"/>
    </source>
</evidence>
<proteinExistence type="predicted"/>
<name>A0AA42AZL1_PAPNU</name>
<dbReference type="AlphaFoldDB" id="A0AA42AZL1"/>